<dbReference type="AlphaFoldDB" id="A0A9D9HYZ4"/>
<accession>A0A9D9HYZ4</accession>
<dbReference type="GO" id="GO:0003677">
    <property type="term" value="F:DNA binding"/>
    <property type="evidence" value="ECO:0007669"/>
    <property type="project" value="UniProtKB-KW"/>
</dbReference>
<dbReference type="Proteomes" id="UP000823618">
    <property type="component" value="Unassembled WGS sequence"/>
</dbReference>
<dbReference type="Pfam" id="PF01047">
    <property type="entry name" value="MarR"/>
    <property type="match status" value="1"/>
</dbReference>
<feature type="domain" description="HTH marR-type" evidence="4">
    <location>
        <begin position="3"/>
        <end position="137"/>
    </location>
</feature>
<proteinExistence type="predicted"/>
<dbReference type="PRINTS" id="PR00598">
    <property type="entry name" value="HTHMARR"/>
</dbReference>
<dbReference type="InterPro" id="IPR036390">
    <property type="entry name" value="WH_DNA-bd_sf"/>
</dbReference>
<keyword evidence="2" id="KW-0238">DNA-binding</keyword>
<evidence type="ECO:0000313" key="5">
    <source>
        <dbReference type="EMBL" id="MBO8462640.1"/>
    </source>
</evidence>
<sequence length="150" mass="17494">MEKAMVREVLARLEANRKKLLKPYFQELGLVLGQGQARILNTLFKKDHITQRELADACEMDVTNISRTLDRMVEAGFLTREKKPGCRRSYLIVLTESGREKAEEVHRGFQKVDEVLWKDFTKEEMEYIVKGLVKMASNLQHTTHMQVEKK</sequence>
<dbReference type="InterPro" id="IPR036388">
    <property type="entry name" value="WH-like_DNA-bd_sf"/>
</dbReference>
<keyword evidence="3" id="KW-0804">Transcription</keyword>
<dbReference type="GO" id="GO:0003700">
    <property type="term" value="F:DNA-binding transcription factor activity"/>
    <property type="evidence" value="ECO:0007669"/>
    <property type="project" value="InterPro"/>
</dbReference>
<dbReference type="InterPro" id="IPR000835">
    <property type="entry name" value="HTH_MarR-typ"/>
</dbReference>
<dbReference type="SUPFAM" id="SSF46785">
    <property type="entry name" value="Winged helix' DNA-binding domain"/>
    <property type="match status" value="1"/>
</dbReference>
<dbReference type="PANTHER" id="PTHR42756">
    <property type="entry name" value="TRANSCRIPTIONAL REGULATOR, MARR"/>
    <property type="match status" value="1"/>
</dbReference>
<evidence type="ECO:0000256" key="1">
    <source>
        <dbReference type="ARBA" id="ARBA00023015"/>
    </source>
</evidence>
<protein>
    <submittedName>
        <fullName evidence="5">MarR family transcriptional regulator</fullName>
    </submittedName>
</protein>
<evidence type="ECO:0000313" key="6">
    <source>
        <dbReference type="Proteomes" id="UP000823618"/>
    </source>
</evidence>
<reference evidence="5" key="1">
    <citation type="submission" date="2020-10" db="EMBL/GenBank/DDBJ databases">
        <authorList>
            <person name="Gilroy R."/>
        </authorList>
    </citation>
    <scope>NUCLEOTIDE SEQUENCE</scope>
    <source>
        <strain evidence="5">E3-2379</strain>
    </source>
</reference>
<gene>
    <name evidence="5" type="ORF">IAC13_01765</name>
</gene>
<evidence type="ECO:0000256" key="3">
    <source>
        <dbReference type="ARBA" id="ARBA00023163"/>
    </source>
</evidence>
<dbReference type="SMART" id="SM00347">
    <property type="entry name" value="HTH_MARR"/>
    <property type="match status" value="1"/>
</dbReference>
<dbReference type="PROSITE" id="PS50995">
    <property type="entry name" value="HTH_MARR_2"/>
    <property type="match status" value="1"/>
</dbReference>
<evidence type="ECO:0000259" key="4">
    <source>
        <dbReference type="PROSITE" id="PS50995"/>
    </source>
</evidence>
<dbReference type="EMBL" id="JADIML010000054">
    <property type="protein sequence ID" value="MBO8462640.1"/>
    <property type="molecule type" value="Genomic_DNA"/>
</dbReference>
<dbReference type="Gene3D" id="1.10.10.10">
    <property type="entry name" value="Winged helix-like DNA-binding domain superfamily/Winged helix DNA-binding domain"/>
    <property type="match status" value="1"/>
</dbReference>
<dbReference type="PANTHER" id="PTHR42756:SF1">
    <property type="entry name" value="TRANSCRIPTIONAL REPRESSOR OF EMRAB OPERON"/>
    <property type="match status" value="1"/>
</dbReference>
<organism evidence="5 6">
    <name type="scientific">Candidatus Scybalomonas excrementavium</name>
    <dbReference type="NCBI Taxonomy" id="2840943"/>
    <lineage>
        <taxon>Bacteria</taxon>
        <taxon>Bacillati</taxon>
        <taxon>Bacillota</taxon>
        <taxon>Clostridia</taxon>
        <taxon>Lachnospirales</taxon>
        <taxon>Lachnospiraceae</taxon>
        <taxon>Lachnospiraceae incertae sedis</taxon>
        <taxon>Candidatus Scybalomonas</taxon>
    </lineage>
</organism>
<reference evidence="5" key="2">
    <citation type="journal article" date="2021" name="PeerJ">
        <title>Extensive microbial diversity within the chicken gut microbiome revealed by metagenomics and culture.</title>
        <authorList>
            <person name="Gilroy R."/>
            <person name="Ravi A."/>
            <person name="Getino M."/>
            <person name="Pursley I."/>
            <person name="Horton D.L."/>
            <person name="Alikhan N.F."/>
            <person name="Baker D."/>
            <person name="Gharbi K."/>
            <person name="Hall N."/>
            <person name="Watson M."/>
            <person name="Adriaenssens E.M."/>
            <person name="Foster-Nyarko E."/>
            <person name="Jarju S."/>
            <person name="Secka A."/>
            <person name="Antonio M."/>
            <person name="Oren A."/>
            <person name="Chaudhuri R.R."/>
            <person name="La Ragione R."/>
            <person name="Hildebrand F."/>
            <person name="Pallen M.J."/>
        </authorList>
    </citation>
    <scope>NUCLEOTIDE SEQUENCE</scope>
    <source>
        <strain evidence="5">E3-2379</strain>
    </source>
</reference>
<comment type="caution">
    <text evidence="5">The sequence shown here is derived from an EMBL/GenBank/DDBJ whole genome shotgun (WGS) entry which is preliminary data.</text>
</comment>
<evidence type="ECO:0000256" key="2">
    <source>
        <dbReference type="ARBA" id="ARBA00023125"/>
    </source>
</evidence>
<keyword evidence="1" id="KW-0805">Transcription regulation</keyword>
<name>A0A9D9HYZ4_9FIRM</name>